<evidence type="ECO:0000313" key="1">
    <source>
        <dbReference type="EMBL" id="KAJ7565651.1"/>
    </source>
</evidence>
<evidence type="ECO:0000313" key="2">
    <source>
        <dbReference type="Proteomes" id="UP001162992"/>
    </source>
</evidence>
<comment type="caution">
    <text evidence="1">The sequence shown here is derived from an EMBL/GenBank/DDBJ whole genome shotgun (WGS) entry which is preliminary data.</text>
</comment>
<reference evidence="2" key="1">
    <citation type="journal article" date="2024" name="Proc. Natl. Acad. Sci. U.S.A.">
        <title>Extraordinary preservation of gene collinearity over three hundred million years revealed in homosporous lycophytes.</title>
        <authorList>
            <person name="Li C."/>
            <person name="Wickell D."/>
            <person name="Kuo L.Y."/>
            <person name="Chen X."/>
            <person name="Nie B."/>
            <person name="Liao X."/>
            <person name="Peng D."/>
            <person name="Ji J."/>
            <person name="Jenkins J."/>
            <person name="Williams M."/>
            <person name="Shu S."/>
            <person name="Plott C."/>
            <person name="Barry K."/>
            <person name="Rajasekar S."/>
            <person name="Grimwood J."/>
            <person name="Han X."/>
            <person name="Sun S."/>
            <person name="Hou Z."/>
            <person name="He W."/>
            <person name="Dai G."/>
            <person name="Sun C."/>
            <person name="Schmutz J."/>
            <person name="Leebens-Mack J.H."/>
            <person name="Li F.W."/>
            <person name="Wang L."/>
        </authorList>
    </citation>
    <scope>NUCLEOTIDE SEQUENCE [LARGE SCALE GENOMIC DNA]</scope>
    <source>
        <strain evidence="2">cv. PW_Plant_1</strain>
    </source>
</reference>
<name>A0ACC2EGP7_DIPCM</name>
<dbReference type="Proteomes" id="UP001162992">
    <property type="component" value="Chromosome 2"/>
</dbReference>
<accession>A0ACC2EGP7</accession>
<organism evidence="1 2">
    <name type="scientific">Diphasiastrum complanatum</name>
    <name type="common">Issler's clubmoss</name>
    <name type="synonym">Lycopodium complanatum</name>
    <dbReference type="NCBI Taxonomy" id="34168"/>
    <lineage>
        <taxon>Eukaryota</taxon>
        <taxon>Viridiplantae</taxon>
        <taxon>Streptophyta</taxon>
        <taxon>Embryophyta</taxon>
        <taxon>Tracheophyta</taxon>
        <taxon>Lycopodiopsida</taxon>
        <taxon>Lycopodiales</taxon>
        <taxon>Lycopodiaceae</taxon>
        <taxon>Lycopodioideae</taxon>
        <taxon>Diphasiastrum</taxon>
    </lineage>
</organism>
<gene>
    <name evidence="1" type="ORF">O6H91_02G069200</name>
</gene>
<protein>
    <submittedName>
        <fullName evidence="1">Uncharacterized protein</fullName>
    </submittedName>
</protein>
<dbReference type="EMBL" id="CM055093">
    <property type="protein sequence ID" value="KAJ7565651.1"/>
    <property type="molecule type" value="Genomic_DNA"/>
</dbReference>
<proteinExistence type="predicted"/>
<sequence>MPGVSLGDVIPNLEADSTHGRIRLHDYIDDSWTIMFSHPADFTPVCTTELGNIARYAPEFEKRRAKLLGVSNNSVEDHKKWIKDIEAFTGDARVNFPVIADPDRKLTSQLNMLDPDDKDSSGRPLPSRALHIIGPDKRIKLSFLYPSSTGRNFDEVIRALDSLQLAAKYNVATPANWKKGDPVVINPSISNEEAKEKFPQGFKCVKLPSGKDYLRMAQVP</sequence>
<keyword evidence="2" id="KW-1185">Reference proteome</keyword>